<sequence>MVKCPLSAAAELTRRRDMPRVSLDVTGGSLPGGIEERDKSRPFGDWGQENIRQVWRGVAAAGPNKARAR</sequence>
<keyword evidence="3" id="KW-1185">Reference proteome</keyword>
<feature type="region of interest" description="Disordered" evidence="1">
    <location>
        <begin position="22"/>
        <end position="47"/>
    </location>
</feature>
<reference evidence="2" key="1">
    <citation type="journal article" date="2020" name="Cell">
        <title>Large-Scale Comparative Analyses of Tick Genomes Elucidate Their Genetic Diversity and Vector Capacities.</title>
        <authorList>
            <consortium name="Tick Genome and Microbiome Consortium (TIGMIC)"/>
            <person name="Jia N."/>
            <person name="Wang J."/>
            <person name="Shi W."/>
            <person name="Du L."/>
            <person name="Sun Y."/>
            <person name="Zhan W."/>
            <person name="Jiang J.F."/>
            <person name="Wang Q."/>
            <person name="Zhang B."/>
            <person name="Ji P."/>
            <person name="Bell-Sakyi L."/>
            <person name="Cui X.M."/>
            <person name="Yuan T.T."/>
            <person name="Jiang B.G."/>
            <person name="Yang W.F."/>
            <person name="Lam T.T."/>
            <person name="Chang Q.C."/>
            <person name="Ding S.J."/>
            <person name="Wang X.J."/>
            <person name="Zhu J.G."/>
            <person name="Ruan X.D."/>
            <person name="Zhao L."/>
            <person name="Wei J.T."/>
            <person name="Ye R.Z."/>
            <person name="Que T.C."/>
            <person name="Du C.H."/>
            <person name="Zhou Y.H."/>
            <person name="Cheng J.X."/>
            <person name="Dai P.F."/>
            <person name="Guo W.B."/>
            <person name="Han X.H."/>
            <person name="Huang E.J."/>
            <person name="Li L.F."/>
            <person name="Wei W."/>
            <person name="Gao Y.C."/>
            <person name="Liu J.Z."/>
            <person name="Shao H.Z."/>
            <person name="Wang X."/>
            <person name="Wang C.C."/>
            <person name="Yang T.C."/>
            <person name="Huo Q.B."/>
            <person name="Li W."/>
            <person name="Chen H.Y."/>
            <person name="Chen S.E."/>
            <person name="Zhou L.G."/>
            <person name="Ni X.B."/>
            <person name="Tian J.H."/>
            <person name="Sheng Y."/>
            <person name="Liu T."/>
            <person name="Pan Y.S."/>
            <person name="Xia L.Y."/>
            <person name="Li J."/>
            <person name="Zhao F."/>
            <person name="Cao W.C."/>
        </authorList>
    </citation>
    <scope>NUCLEOTIDE SEQUENCE</scope>
    <source>
        <strain evidence="2">Rsan-2018</strain>
    </source>
</reference>
<protein>
    <submittedName>
        <fullName evidence="2">Uncharacterized protein</fullName>
    </submittedName>
</protein>
<proteinExistence type="predicted"/>
<evidence type="ECO:0000313" key="2">
    <source>
        <dbReference type="EMBL" id="KAH7936057.1"/>
    </source>
</evidence>
<dbReference type="AlphaFoldDB" id="A0A9D4PDD3"/>
<gene>
    <name evidence="2" type="ORF">HPB52_017516</name>
</gene>
<organism evidence="2 3">
    <name type="scientific">Rhipicephalus sanguineus</name>
    <name type="common">Brown dog tick</name>
    <name type="synonym">Ixodes sanguineus</name>
    <dbReference type="NCBI Taxonomy" id="34632"/>
    <lineage>
        <taxon>Eukaryota</taxon>
        <taxon>Metazoa</taxon>
        <taxon>Ecdysozoa</taxon>
        <taxon>Arthropoda</taxon>
        <taxon>Chelicerata</taxon>
        <taxon>Arachnida</taxon>
        <taxon>Acari</taxon>
        <taxon>Parasitiformes</taxon>
        <taxon>Ixodida</taxon>
        <taxon>Ixodoidea</taxon>
        <taxon>Ixodidae</taxon>
        <taxon>Rhipicephalinae</taxon>
        <taxon>Rhipicephalus</taxon>
        <taxon>Rhipicephalus</taxon>
    </lineage>
</organism>
<dbReference type="EMBL" id="JABSTV010001255">
    <property type="protein sequence ID" value="KAH7936057.1"/>
    <property type="molecule type" value="Genomic_DNA"/>
</dbReference>
<evidence type="ECO:0000256" key="1">
    <source>
        <dbReference type="SAM" id="MobiDB-lite"/>
    </source>
</evidence>
<reference evidence="2" key="2">
    <citation type="submission" date="2021-09" db="EMBL/GenBank/DDBJ databases">
        <authorList>
            <person name="Jia N."/>
            <person name="Wang J."/>
            <person name="Shi W."/>
            <person name="Du L."/>
            <person name="Sun Y."/>
            <person name="Zhan W."/>
            <person name="Jiang J."/>
            <person name="Wang Q."/>
            <person name="Zhang B."/>
            <person name="Ji P."/>
            <person name="Sakyi L.B."/>
            <person name="Cui X."/>
            <person name="Yuan T."/>
            <person name="Jiang B."/>
            <person name="Yang W."/>
            <person name="Lam T.T.-Y."/>
            <person name="Chang Q."/>
            <person name="Ding S."/>
            <person name="Wang X."/>
            <person name="Zhu J."/>
            <person name="Ruan X."/>
            <person name="Zhao L."/>
            <person name="Wei J."/>
            <person name="Que T."/>
            <person name="Du C."/>
            <person name="Cheng J."/>
            <person name="Dai P."/>
            <person name="Han X."/>
            <person name="Huang E."/>
            <person name="Gao Y."/>
            <person name="Liu J."/>
            <person name="Shao H."/>
            <person name="Ye R."/>
            <person name="Li L."/>
            <person name="Wei W."/>
            <person name="Wang X."/>
            <person name="Wang C."/>
            <person name="Huo Q."/>
            <person name="Li W."/>
            <person name="Guo W."/>
            <person name="Chen H."/>
            <person name="Chen S."/>
            <person name="Zhou L."/>
            <person name="Zhou L."/>
            <person name="Ni X."/>
            <person name="Tian J."/>
            <person name="Zhou Y."/>
            <person name="Sheng Y."/>
            <person name="Liu T."/>
            <person name="Pan Y."/>
            <person name="Xia L."/>
            <person name="Li J."/>
            <person name="Zhao F."/>
            <person name="Cao W."/>
        </authorList>
    </citation>
    <scope>NUCLEOTIDE SEQUENCE</scope>
    <source>
        <strain evidence="2">Rsan-2018</strain>
        <tissue evidence="2">Larvae</tissue>
    </source>
</reference>
<dbReference type="Proteomes" id="UP000821837">
    <property type="component" value="Unassembled WGS sequence"/>
</dbReference>
<name>A0A9D4PDD3_RHISA</name>
<comment type="caution">
    <text evidence="2">The sequence shown here is derived from an EMBL/GenBank/DDBJ whole genome shotgun (WGS) entry which is preliminary data.</text>
</comment>
<evidence type="ECO:0000313" key="3">
    <source>
        <dbReference type="Proteomes" id="UP000821837"/>
    </source>
</evidence>
<accession>A0A9D4PDD3</accession>